<dbReference type="Gene3D" id="3.40.50.970">
    <property type="match status" value="2"/>
</dbReference>
<keyword evidence="1 6" id="KW-0808">Transferase</keyword>
<dbReference type="SUPFAM" id="SSF52518">
    <property type="entry name" value="Thiamin diphosphate-binding fold (THDP-binding)"/>
    <property type="match status" value="2"/>
</dbReference>
<dbReference type="NCBIfam" id="TIGR00173">
    <property type="entry name" value="menD"/>
    <property type="match status" value="1"/>
</dbReference>
<dbReference type="PANTHER" id="PTHR42916:SF1">
    <property type="entry name" value="PROTEIN PHYLLO, CHLOROPLASTIC"/>
    <property type="match status" value="1"/>
</dbReference>
<feature type="region of interest" description="Disordered" evidence="7">
    <location>
        <begin position="207"/>
        <end position="256"/>
    </location>
</feature>
<gene>
    <name evidence="6 9" type="primary">menD</name>
    <name evidence="9" type="ORF">ACETWP_06060</name>
</gene>
<dbReference type="GO" id="GO:0070204">
    <property type="term" value="F:2-succinyl-5-enolpyruvyl-6-hydroxy-3-cyclohexene-1-carboxylic-acid synthase activity"/>
    <property type="evidence" value="ECO:0007669"/>
    <property type="project" value="UniProtKB-EC"/>
</dbReference>
<accession>A0ABV4UMJ0</accession>
<comment type="catalytic activity">
    <reaction evidence="6">
        <text>isochorismate + 2-oxoglutarate + H(+) = 5-enolpyruvoyl-6-hydroxy-2-succinyl-cyclohex-3-ene-1-carboxylate + CO2</text>
        <dbReference type="Rhea" id="RHEA:25593"/>
        <dbReference type="ChEBI" id="CHEBI:15378"/>
        <dbReference type="ChEBI" id="CHEBI:16526"/>
        <dbReference type="ChEBI" id="CHEBI:16810"/>
        <dbReference type="ChEBI" id="CHEBI:29780"/>
        <dbReference type="ChEBI" id="CHEBI:58818"/>
        <dbReference type="EC" id="2.2.1.9"/>
    </reaction>
</comment>
<evidence type="ECO:0000256" key="2">
    <source>
        <dbReference type="ARBA" id="ARBA00022723"/>
    </source>
</evidence>
<organism evidence="9 10">
    <name type="scientific">Arthrobacter halodurans</name>
    <dbReference type="NCBI Taxonomy" id="516699"/>
    <lineage>
        <taxon>Bacteria</taxon>
        <taxon>Bacillati</taxon>
        <taxon>Actinomycetota</taxon>
        <taxon>Actinomycetes</taxon>
        <taxon>Micrococcales</taxon>
        <taxon>Micrococcaceae</taxon>
        <taxon>Arthrobacter</taxon>
    </lineage>
</organism>
<sequence length="640" mass="65686">MRTPADDGPISLNAARSALQTLAEGGVRHLVLCPGSRSAPLAYAAAEAEERGELRVHVRVDERDAGFTALGLSLASGRPVAVATTSGTAVGELLPAIMEANHAGVPLVVLSADRPEELRGTGANQTTDQPGLFGSHVRLCVDIPAGQDPAPELRRAMLTAEGIAASDGRGELPGLGGVEGISVHAVARGPVHLNIAFRDPLVPGPGAALASTRGSAPDSGSAGGAGGPQRGGSEDGEPQDRGTGSDAGPRDEVFFTPIDDLPERRTVVIAGHDAGPVAEEFARRHGLPLLAEPSSNARFGPHAVGPYRLLLAPFESHIERVVVFGRPTLSRPVERLLAGGAVPAALYVPEPVGWFDVGRRRERIIDEPEDLSLFAGRGAPGWLDAWRAAGAAAERSIAGVLDAGPMTGLLLARQVWAASRGALVIGSSNAIRDADLAGLPAGAPAARIFANRGLAGIDGTVATATGVALARGAGRTTLLLGDVTFLHDVGGLFLGDGEVEPDLDIVVLNDGGGAIFSTLEHGLVAESGRYGSTVERFFGTPHRVRLDGLAAAYRLDYVRVDDPAALRAVLDARAPGESGGRPRRRIVDVAIDRTDVRALHRRIASAVAEAVAPIAAGATAPDAATAADQPSSPAPATARH</sequence>
<dbReference type="EMBL" id="JBHDLJ010000003">
    <property type="protein sequence ID" value="MFB0834148.1"/>
    <property type="molecule type" value="Genomic_DNA"/>
</dbReference>
<evidence type="ECO:0000256" key="1">
    <source>
        <dbReference type="ARBA" id="ARBA00022679"/>
    </source>
</evidence>
<dbReference type="CDD" id="cd07037">
    <property type="entry name" value="TPP_PYR_MenD"/>
    <property type="match status" value="1"/>
</dbReference>
<comment type="cofactor">
    <cofactor evidence="6">
        <name>thiamine diphosphate</name>
        <dbReference type="ChEBI" id="CHEBI:58937"/>
    </cofactor>
    <text evidence="6">Binds 1 thiamine pyrophosphate per subunit.</text>
</comment>
<dbReference type="EC" id="2.2.1.9" evidence="6"/>
<comment type="subunit">
    <text evidence="6">Homodimer.</text>
</comment>
<comment type="caution">
    <text evidence="9">The sequence shown here is derived from an EMBL/GenBank/DDBJ whole genome shotgun (WGS) entry which is preliminary data.</text>
</comment>
<keyword evidence="10" id="KW-1185">Reference proteome</keyword>
<feature type="compositionally biased region" description="Gly residues" evidence="7">
    <location>
        <begin position="221"/>
        <end position="230"/>
    </location>
</feature>
<comment type="pathway">
    <text evidence="6">Quinol/quinone metabolism; 1,4-dihydroxy-2-naphthoate biosynthesis; 1,4-dihydroxy-2-naphthoate from chorismate: step 2/7.</text>
</comment>
<reference evidence="9 10" key="1">
    <citation type="submission" date="2024-09" db="EMBL/GenBank/DDBJ databases">
        <authorList>
            <person name="Salinas-Garcia M.A."/>
            <person name="Prieme A."/>
        </authorList>
    </citation>
    <scope>NUCLEOTIDE SEQUENCE [LARGE SCALE GENOMIC DNA]</scope>
    <source>
        <strain evidence="9 10">DSM 21081</strain>
    </source>
</reference>
<comment type="function">
    <text evidence="6">Catalyzes the thiamine diphosphate-dependent decarboxylation of 2-oxoglutarate and the subsequent addition of the resulting succinic semialdehyde-thiamine pyrophosphate anion to isochorismate to yield 2-succinyl-5-enolpyruvyl-6-hydroxy-3-cyclohexene-1-carboxylate (SEPHCHC).</text>
</comment>
<name>A0ABV4UMJ0_9MICC</name>
<comment type="similarity">
    <text evidence="6">Belongs to the TPP enzyme family. MenD subfamily.</text>
</comment>
<dbReference type="RefSeq" id="WP_373971314.1">
    <property type="nucleotide sequence ID" value="NZ_JBHDLJ010000003.1"/>
</dbReference>
<comment type="cofactor">
    <cofactor evidence="6">
        <name>Mg(2+)</name>
        <dbReference type="ChEBI" id="CHEBI:18420"/>
    </cofactor>
    <cofactor evidence="6">
        <name>Mn(2+)</name>
        <dbReference type="ChEBI" id="CHEBI:29035"/>
    </cofactor>
</comment>
<keyword evidence="3 6" id="KW-0460">Magnesium</keyword>
<comment type="pathway">
    <text evidence="6">Quinol/quinone metabolism; menaquinone biosynthesis.</text>
</comment>
<keyword evidence="2 6" id="KW-0479">Metal-binding</keyword>
<dbReference type="HAMAP" id="MF_01659">
    <property type="entry name" value="MenD"/>
    <property type="match status" value="1"/>
</dbReference>
<dbReference type="CDD" id="cd02009">
    <property type="entry name" value="TPP_SHCHC_synthase"/>
    <property type="match status" value="1"/>
</dbReference>
<evidence type="ECO:0000313" key="9">
    <source>
        <dbReference type="EMBL" id="MFB0834148.1"/>
    </source>
</evidence>
<keyword evidence="4 6" id="KW-0786">Thiamine pyrophosphate</keyword>
<feature type="region of interest" description="Disordered" evidence="7">
    <location>
        <begin position="619"/>
        <end position="640"/>
    </location>
</feature>
<dbReference type="InterPro" id="IPR004433">
    <property type="entry name" value="MenaQ_synth_MenD"/>
</dbReference>
<dbReference type="Proteomes" id="UP001575652">
    <property type="component" value="Unassembled WGS sequence"/>
</dbReference>
<evidence type="ECO:0000256" key="3">
    <source>
        <dbReference type="ARBA" id="ARBA00022842"/>
    </source>
</evidence>
<evidence type="ECO:0000256" key="6">
    <source>
        <dbReference type="HAMAP-Rule" id="MF_01659"/>
    </source>
</evidence>
<evidence type="ECO:0000313" key="10">
    <source>
        <dbReference type="Proteomes" id="UP001575652"/>
    </source>
</evidence>
<dbReference type="PANTHER" id="PTHR42916">
    <property type="entry name" value="2-SUCCINYL-5-ENOLPYRUVYL-6-HYDROXY-3-CYCLOHEXENE-1-CARBOXYLATE SYNTHASE"/>
    <property type="match status" value="1"/>
</dbReference>
<feature type="domain" description="Thiamine pyrophosphate enzyme N-terminal TPP-binding" evidence="8">
    <location>
        <begin position="13"/>
        <end position="129"/>
    </location>
</feature>
<evidence type="ECO:0000256" key="4">
    <source>
        <dbReference type="ARBA" id="ARBA00023052"/>
    </source>
</evidence>
<evidence type="ECO:0000259" key="8">
    <source>
        <dbReference type="Pfam" id="PF02776"/>
    </source>
</evidence>
<dbReference type="InterPro" id="IPR012001">
    <property type="entry name" value="Thiamin_PyroP_enz_TPP-bd_dom"/>
</dbReference>
<dbReference type="Pfam" id="PF02776">
    <property type="entry name" value="TPP_enzyme_N"/>
    <property type="match status" value="1"/>
</dbReference>
<keyword evidence="6" id="KW-0474">Menaquinone biosynthesis</keyword>
<evidence type="ECO:0000256" key="5">
    <source>
        <dbReference type="ARBA" id="ARBA00023211"/>
    </source>
</evidence>
<dbReference type="Gene3D" id="3.40.50.1220">
    <property type="entry name" value="TPP-binding domain"/>
    <property type="match status" value="1"/>
</dbReference>
<dbReference type="InterPro" id="IPR029061">
    <property type="entry name" value="THDP-binding"/>
</dbReference>
<protein>
    <recommendedName>
        <fullName evidence="6">2-succinyl-5-enolpyruvyl-6-hydroxy-3-cyclohexene-1-carboxylate synthase</fullName>
        <shortName evidence="6">SEPHCHC synthase</shortName>
        <ecNumber evidence="6">2.2.1.9</ecNumber>
    </recommendedName>
    <alternativeName>
        <fullName evidence="6">Menaquinone biosynthesis protein MenD</fullName>
    </alternativeName>
</protein>
<keyword evidence="5 6" id="KW-0464">Manganese</keyword>
<proteinExistence type="inferred from homology"/>
<evidence type="ECO:0000256" key="7">
    <source>
        <dbReference type="SAM" id="MobiDB-lite"/>
    </source>
</evidence>